<dbReference type="GO" id="GO:0003677">
    <property type="term" value="F:DNA binding"/>
    <property type="evidence" value="ECO:0007669"/>
    <property type="project" value="UniProtKB-KW"/>
</dbReference>
<sequence>MEHIGDRIRAARLNLELSQAELAKRANVSQGTIGQLESGRNQSSAKIIELAAALNVSPEWLLYGKNPPSIVQKPENIENTDSYITSEHSSIALKKDFLKANGFDAGYVDFIKCKDESMSPTISIFDDVAFSRLDKVKHENGVFVIKRSSGLIFIRRTILDSSQKWIYRCDNLDKTRFSDVDAIESDEILGRVIWRGGINSFNL</sequence>
<keyword evidence="6" id="KW-1185">Reference proteome</keyword>
<dbReference type="SUPFAM" id="SSF51306">
    <property type="entry name" value="LexA/Signal peptidase"/>
    <property type="match status" value="1"/>
</dbReference>
<dbReference type="Gene3D" id="1.10.260.40">
    <property type="entry name" value="lambda repressor-like DNA-binding domains"/>
    <property type="match status" value="1"/>
</dbReference>
<dbReference type="InterPro" id="IPR036286">
    <property type="entry name" value="LexA/Signal_pep-like_sf"/>
</dbReference>
<dbReference type="EMBL" id="LR134533">
    <property type="protein sequence ID" value="VEJ50473.1"/>
    <property type="molecule type" value="Genomic_DNA"/>
</dbReference>
<evidence type="ECO:0000256" key="3">
    <source>
        <dbReference type="ARBA" id="ARBA00023163"/>
    </source>
</evidence>
<protein>
    <submittedName>
        <fullName evidence="5">Phage repressor protein, phage associated protein</fullName>
    </submittedName>
</protein>
<evidence type="ECO:0000259" key="4">
    <source>
        <dbReference type="PROSITE" id="PS50943"/>
    </source>
</evidence>
<dbReference type="Pfam" id="PF01381">
    <property type="entry name" value="HTH_3"/>
    <property type="match status" value="1"/>
</dbReference>
<evidence type="ECO:0000256" key="2">
    <source>
        <dbReference type="ARBA" id="ARBA00023125"/>
    </source>
</evidence>
<evidence type="ECO:0000313" key="5">
    <source>
        <dbReference type="EMBL" id="VEJ50473.1"/>
    </source>
</evidence>
<keyword evidence="3" id="KW-0804">Transcription</keyword>
<accession>A0A3S5F9M8</accession>
<dbReference type="PANTHER" id="PTHR40661">
    <property type="match status" value="1"/>
</dbReference>
<dbReference type="InterPro" id="IPR001387">
    <property type="entry name" value="Cro/C1-type_HTH"/>
</dbReference>
<dbReference type="InterPro" id="IPR010982">
    <property type="entry name" value="Lambda_DNA-bd_dom_sf"/>
</dbReference>
<dbReference type="SMART" id="SM00530">
    <property type="entry name" value="HTH_XRE"/>
    <property type="match status" value="1"/>
</dbReference>
<dbReference type="CDD" id="cd00093">
    <property type="entry name" value="HTH_XRE"/>
    <property type="match status" value="1"/>
</dbReference>
<dbReference type="PROSITE" id="PS50943">
    <property type="entry name" value="HTH_CROC1"/>
    <property type="match status" value="1"/>
</dbReference>
<evidence type="ECO:0000256" key="1">
    <source>
        <dbReference type="ARBA" id="ARBA00023015"/>
    </source>
</evidence>
<dbReference type="STRING" id="28091.SAMEA3174300_01332"/>
<feature type="domain" description="HTH cro/C1-type" evidence="4">
    <location>
        <begin position="8"/>
        <end position="61"/>
    </location>
</feature>
<dbReference type="PANTHER" id="PTHR40661:SF2">
    <property type="entry name" value="HTH-TYPE TRANSCRIPTIONAL REGULATOR PRTR"/>
    <property type="match status" value="1"/>
</dbReference>
<keyword evidence="1" id="KW-0805">Transcription regulation</keyword>
<name>A0A3S5F9M8_9NEIS</name>
<dbReference type="SUPFAM" id="SSF47413">
    <property type="entry name" value="lambda repressor-like DNA-binding domains"/>
    <property type="match status" value="1"/>
</dbReference>
<dbReference type="CDD" id="cd06462">
    <property type="entry name" value="Peptidase_S24_S26"/>
    <property type="match status" value="1"/>
</dbReference>
<proteinExistence type="predicted"/>
<evidence type="ECO:0000313" key="6">
    <source>
        <dbReference type="Proteomes" id="UP000272771"/>
    </source>
</evidence>
<reference evidence="5 6" key="1">
    <citation type="submission" date="2018-12" db="EMBL/GenBank/DDBJ databases">
        <authorList>
            <consortium name="Pathogen Informatics"/>
        </authorList>
    </citation>
    <scope>NUCLEOTIDE SEQUENCE [LARGE SCALE GENOMIC DNA]</scope>
    <source>
        <strain evidence="5 6">NCTC12742</strain>
    </source>
</reference>
<dbReference type="AlphaFoldDB" id="A0A3S5F9M8"/>
<keyword evidence="2" id="KW-0238">DNA-binding</keyword>
<dbReference type="RefSeq" id="WP_036494619.1">
    <property type="nucleotide sequence ID" value="NZ_CAUJRG010000002.1"/>
</dbReference>
<dbReference type="OrthoDB" id="9791537at2"/>
<gene>
    <name evidence="5" type="ORF">NCTC12742_00708</name>
</gene>
<organism evidence="5 6">
    <name type="scientific">Neisseria weaveri</name>
    <dbReference type="NCBI Taxonomy" id="28091"/>
    <lineage>
        <taxon>Bacteria</taxon>
        <taxon>Pseudomonadati</taxon>
        <taxon>Pseudomonadota</taxon>
        <taxon>Betaproteobacteria</taxon>
        <taxon>Neisseriales</taxon>
        <taxon>Neisseriaceae</taxon>
        <taxon>Neisseria</taxon>
    </lineage>
</organism>
<dbReference type="Proteomes" id="UP000272771">
    <property type="component" value="Chromosome"/>
</dbReference>